<dbReference type="AlphaFoldDB" id="A0A292YRR6"/>
<dbReference type="Proteomes" id="UP000217785">
    <property type="component" value="Unassembled WGS sequence"/>
</dbReference>
<evidence type="ECO:0000313" key="3">
    <source>
        <dbReference type="Proteomes" id="UP000217785"/>
    </source>
</evidence>
<proteinExistence type="predicted"/>
<evidence type="ECO:0000313" key="2">
    <source>
        <dbReference type="EMBL" id="GAX91150.1"/>
    </source>
</evidence>
<keyword evidence="1" id="KW-0732">Signal</keyword>
<dbReference type="EMBL" id="BDUF01000086">
    <property type="protein sequence ID" value="GAX91150.1"/>
    <property type="molecule type" value="Genomic_DNA"/>
</dbReference>
<name>A0A292YRR6_9BACL</name>
<accession>A0A292YRR6</accession>
<sequence>MRKMILSFTFAGLLLGSISNLGAAHEGQIHLNLNGTNVDDASVHMMPNNRIYGSVEAFARHYNASFEWKEATKTLTLNGKTVTDKYGAAHVVKGVVTAPIRALAETLGEDHFAIGWDEAKTTVNVSILPAGVKPLDGGYVVPQMGEHWADPKNLPLGPIFGIHNGKLVFLEYMPDKELNKTVKDIPGTGGVPIPSSVDHADIDWNPNGHPGFLVPHYDIHLYFIPRSEQDLIGK</sequence>
<dbReference type="Gene3D" id="3.30.200.270">
    <property type="match status" value="1"/>
</dbReference>
<dbReference type="InterPro" id="IPR033786">
    <property type="entry name" value="TTHB210-like"/>
</dbReference>
<feature type="chain" id="PRO_5012764867" description="Copper amine oxidase-like N-terminal domain-containing protein" evidence="1">
    <location>
        <begin position="24"/>
        <end position="234"/>
    </location>
</feature>
<feature type="signal peptide" evidence="1">
    <location>
        <begin position="1"/>
        <end position="23"/>
    </location>
</feature>
<gene>
    <name evidence="2" type="ORF">EFBL_2816</name>
</gene>
<dbReference type="OrthoDB" id="2867208at2"/>
<reference evidence="3" key="1">
    <citation type="submission" date="2017-07" db="EMBL/GenBank/DDBJ databases">
        <title>Draft genome sequence of Effusibacillus lacus strain skLN1.</title>
        <authorList>
            <person name="Watanabe M."/>
            <person name="Kojima H."/>
            <person name="Fukui M."/>
        </authorList>
    </citation>
    <scope>NUCLEOTIDE SEQUENCE [LARGE SCALE GENOMIC DNA]</scope>
    <source>
        <strain evidence="3">skLN1</strain>
    </source>
</reference>
<protein>
    <recommendedName>
        <fullName evidence="4">Copper amine oxidase-like N-terminal domain-containing protein</fullName>
    </recommendedName>
</protein>
<keyword evidence="3" id="KW-1185">Reference proteome</keyword>
<organism evidence="2 3">
    <name type="scientific">Effusibacillus lacus</name>
    <dbReference type="NCBI Taxonomy" id="1348429"/>
    <lineage>
        <taxon>Bacteria</taxon>
        <taxon>Bacillati</taxon>
        <taxon>Bacillota</taxon>
        <taxon>Bacilli</taxon>
        <taxon>Bacillales</taxon>
        <taxon>Alicyclobacillaceae</taxon>
        <taxon>Effusibacillus</taxon>
    </lineage>
</organism>
<comment type="caution">
    <text evidence="2">The sequence shown here is derived from an EMBL/GenBank/DDBJ whole genome shotgun (WGS) entry which is preliminary data.</text>
</comment>
<evidence type="ECO:0008006" key="4">
    <source>
        <dbReference type="Google" id="ProtNLM"/>
    </source>
</evidence>
<dbReference type="RefSeq" id="WP_096182887.1">
    <property type="nucleotide sequence ID" value="NZ_BDUF01000086.1"/>
</dbReference>
<evidence type="ECO:0000256" key="1">
    <source>
        <dbReference type="SAM" id="SignalP"/>
    </source>
</evidence>
<dbReference type="CDD" id="cd11669">
    <property type="entry name" value="TTHB210-like"/>
    <property type="match status" value="1"/>
</dbReference>